<feature type="binding site" evidence="15 16">
    <location>
        <position position="123"/>
    </location>
    <ligand>
        <name>S-adenosyl-L-methionine</name>
        <dbReference type="ChEBI" id="CHEBI:59789"/>
    </ligand>
</feature>
<dbReference type="GO" id="GO:0005829">
    <property type="term" value="C:cytosol"/>
    <property type="evidence" value="ECO:0007669"/>
    <property type="project" value="TreeGrafter"/>
</dbReference>
<evidence type="ECO:0000313" key="20">
    <source>
        <dbReference type="Proteomes" id="UP000177588"/>
    </source>
</evidence>
<evidence type="ECO:0000256" key="7">
    <source>
        <dbReference type="ARBA" id="ARBA00022490"/>
    </source>
</evidence>
<dbReference type="HAMAP" id="MF_00605">
    <property type="entry name" value="TrmD"/>
    <property type="match status" value="1"/>
</dbReference>
<evidence type="ECO:0000256" key="8">
    <source>
        <dbReference type="ARBA" id="ARBA00022603"/>
    </source>
</evidence>
<evidence type="ECO:0000256" key="15">
    <source>
        <dbReference type="HAMAP-Rule" id="MF_00605"/>
    </source>
</evidence>
<comment type="catalytic activity">
    <reaction evidence="14 15 17">
        <text>guanosine(37) in tRNA + S-adenosyl-L-methionine = N(1)-methylguanosine(37) in tRNA + S-adenosyl-L-homocysteine + H(+)</text>
        <dbReference type="Rhea" id="RHEA:36899"/>
        <dbReference type="Rhea" id="RHEA-COMP:10145"/>
        <dbReference type="Rhea" id="RHEA-COMP:10147"/>
        <dbReference type="ChEBI" id="CHEBI:15378"/>
        <dbReference type="ChEBI" id="CHEBI:57856"/>
        <dbReference type="ChEBI" id="CHEBI:59789"/>
        <dbReference type="ChEBI" id="CHEBI:73542"/>
        <dbReference type="ChEBI" id="CHEBI:74269"/>
        <dbReference type="EC" id="2.1.1.228"/>
    </reaction>
</comment>
<dbReference type="PIRSF" id="PIRSF000386">
    <property type="entry name" value="tRNA_mtase"/>
    <property type="match status" value="1"/>
</dbReference>
<name>A0A1G1WFB0_9BACT</name>
<dbReference type="SUPFAM" id="SSF75217">
    <property type="entry name" value="alpha/beta knot"/>
    <property type="match status" value="1"/>
</dbReference>
<gene>
    <name evidence="15" type="primary">trmD</name>
    <name evidence="19" type="ORF">A2Z24_01230</name>
</gene>
<dbReference type="Pfam" id="PF01746">
    <property type="entry name" value="tRNA_m1G_MT"/>
    <property type="match status" value="1"/>
</dbReference>
<evidence type="ECO:0000256" key="13">
    <source>
        <dbReference type="ARBA" id="ARBA00033392"/>
    </source>
</evidence>
<feature type="binding site" evidence="15 16">
    <location>
        <begin position="143"/>
        <end position="148"/>
    </location>
    <ligand>
        <name>S-adenosyl-L-methionine</name>
        <dbReference type="ChEBI" id="CHEBI:59789"/>
    </ligand>
</feature>
<evidence type="ECO:0000256" key="14">
    <source>
        <dbReference type="ARBA" id="ARBA00047783"/>
    </source>
</evidence>
<feature type="domain" description="tRNA methyltransferase TRMD/TRM10-type" evidence="18">
    <location>
        <begin position="7"/>
        <end position="243"/>
    </location>
</feature>
<evidence type="ECO:0000256" key="11">
    <source>
        <dbReference type="ARBA" id="ARBA00022694"/>
    </source>
</evidence>
<dbReference type="Proteomes" id="UP000177588">
    <property type="component" value="Unassembled WGS sequence"/>
</dbReference>
<evidence type="ECO:0000256" key="6">
    <source>
        <dbReference type="ARBA" id="ARBA00014679"/>
    </source>
</evidence>
<protein>
    <recommendedName>
        <fullName evidence="6 15">tRNA (guanine-N(1)-)-methyltransferase</fullName>
        <ecNumber evidence="5 15">2.1.1.228</ecNumber>
    </recommendedName>
    <alternativeName>
        <fullName evidence="12 15">M1G-methyltransferase</fullName>
    </alternativeName>
    <alternativeName>
        <fullName evidence="13 15">tRNA [GM37] methyltransferase</fullName>
    </alternativeName>
</protein>
<keyword evidence="9 15" id="KW-0808">Transferase</keyword>
<proteinExistence type="inferred from homology"/>
<keyword evidence="7 15" id="KW-0963">Cytoplasm</keyword>
<keyword evidence="8 15" id="KW-0489">Methyltransferase</keyword>
<keyword evidence="11 15" id="KW-0819">tRNA processing</keyword>
<dbReference type="STRING" id="1802597.A2Z24_01230"/>
<dbReference type="InterPro" id="IPR029026">
    <property type="entry name" value="tRNA_m1G_MTases_N"/>
</dbReference>
<keyword evidence="10 15" id="KW-0949">S-adenosyl-L-methionine</keyword>
<evidence type="ECO:0000256" key="10">
    <source>
        <dbReference type="ARBA" id="ARBA00022691"/>
    </source>
</evidence>
<dbReference type="GO" id="GO:0052906">
    <property type="term" value="F:tRNA (guanine(37)-N1)-methyltransferase activity"/>
    <property type="evidence" value="ECO:0007669"/>
    <property type="project" value="UniProtKB-UniRule"/>
</dbReference>
<evidence type="ECO:0000256" key="17">
    <source>
        <dbReference type="RuleBase" id="RU003464"/>
    </source>
</evidence>
<evidence type="ECO:0000256" key="9">
    <source>
        <dbReference type="ARBA" id="ARBA00022679"/>
    </source>
</evidence>
<evidence type="ECO:0000256" key="2">
    <source>
        <dbReference type="ARBA" id="ARBA00004496"/>
    </source>
</evidence>
<dbReference type="EMBL" id="MHCT01000008">
    <property type="protein sequence ID" value="OGY26388.1"/>
    <property type="molecule type" value="Genomic_DNA"/>
</dbReference>
<dbReference type="FunFam" id="3.40.1280.10:FF:000001">
    <property type="entry name" value="tRNA (guanine-N(1)-)-methyltransferase"/>
    <property type="match status" value="1"/>
</dbReference>
<dbReference type="InterPro" id="IPR016009">
    <property type="entry name" value="tRNA_MeTrfase_TRMD/TRM10"/>
</dbReference>
<comment type="subunit">
    <text evidence="4 15 17">Homodimer.</text>
</comment>
<dbReference type="NCBIfam" id="TIGR00088">
    <property type="entry name" value="trmD"/>
    <property type="match status" value="1"/>
</dbReference>
<comment type="function">
    <text evidence="1 15 17">Specifically methylates guanosine-37 in various tRNAs.</text>
</comment>
<dbReference type="GO" id="GO:0002939">
    <property type="term" value="P:tRNA N1-guanine methylation"/>
    <property type="evidence" value="ECO:0007669"/>
    <property type="project" value="TreeGrafter"/>
</dbReference>
<comment type="caution">
    <text evidence="19">The sequence shown here is derived from an EMBL/GenBank/DDBJ whole genome shotgun (WGS) entry which is preliminary data.</text>
</comment>
<dbReference type="CDD" id="cd18080">
    <property type="entry name" value="TrmD-like"/>
    <property type="match status" value="1"/>
</dbReference>
<dbReference type="PANTHER" id="PTHR46417">
    <property type="entry name" value="TRNA (GUANINE-N(1)-)-METHYLTRANSFERASE"/>
    <property type="match status" value="1"/>
</dbReference>
<accession>A0A1G1WFB0</accession>
<evidence type="ECO:0000256" key="5">
    <source>
        <dbReference type="ARBA" id="ARBA00012807"/>
    </source>
</evidence>
<dbReference type="NCBIfam" id="NF000648">
    <property type="entry name" value="PRK00026.1"/>
    <property type="match status" value="1"/>
</dbReference>
<dbReference type="AlphaFoldDB" id="A0A1G1WFB0"/>
<comment type="similarity">
    <text evidence="3 15 17">Belongs to the RNA methyltransferase TrmD family.</text>
</comment>
<dbReference type="Gene3D" id="3.40.1280.10">
    <property type="match status" value="1"/>
</dbReference>
<dbReference type="Gene3D" id="1.10.1270.20">
    <property type="entry name" value="tRNA(m1g37)methyltransferase, domain 2"/>
    <property type="match status" value="1"/>
</dbReference>
<dbReference type="EC" id="2.1.1.228" evidence="5 15"/>
<evidence type="ECO:0000259" key="18">
    <source>
        <dbReference type="Pfam" id="PF01746"/>
    </source>
</evidence>
<comment type="subcellular location">
    <subcellularLocation>
        <location evidence="2 15 17">Cytoplasm</location>
    </subcellularLocation>
</comment>
<sequence>MTQKKIQLDILTLFPEFFESPLSTSLVSKAQKKGIIDINLHDIRQHGVGRKKQVDDRPFGGGPGMVLKPDVLERSLQSVISTPPRYLDGHKPYVVLLDPAGRIYGQEKAQKLSKKGWLILICGHYEGVDERFKELFVDEEISIGDYILSGGETAALVLIDSISRLVPGFLGEKRSLDAESFSSARVDQKKVKLLDYPVYTRPEEFLGKQVPSVLLSGNHKQIAGWRHSKRIEKTKNKRPDLFKT</sequence>
<dbReference type="InterPro" id="IPR023148">
    <property type="entry name" value="tRNA_m1G_MeTrfase_C_sf"/>
</dbReference>
<evidence type="ECO:0000256" key="4">
    <source>
        <dbReference type="ARBA" id="ARBA00011738"/>
    </source>
</evidence>
<evidence type="ECO:0000256" key="16">
    <source>
        <dbReference type="PIRSR" id="PIRSR000386-1"/>
    </source>
</evidence>
<dbReference type="InterPro" id="IPR029028">
    <property type="entry name" value="Alpha/beta_knot_MTases"/>
</dbReference>
<evidence type="ECO:0000256" key="3">
    <source>
        <dbReference type="ARBA" id="ARBA00007630"/>
    </source>
</evidence>
<evidence type="ECO:0000256" key="1">
    <source>
        <dbReference type="ARBA" id="ARBA00002634"/>
    </source>
</evidence>
<dbReference type="InterPro" id="IPR002649">
    <property type="entry name" value="tRNA_m1G_MeTrfase_TrmD"/>
</dbReference>
<organism evidence="19 20">
    <name type="scientific">Candidatus Woykebacteria bacterium RBG_16_44_10</name>
    <dbReference type="NCBI Taxonomy" id="1802597"/>
    <lineage>
        <taxon>Bacteria</taxon>
        <taxon>Candidatus Woykeibacteriota</taxon>
    </lineage>
</organism>
<evidence type="ECO:0000256" key="12">
    <source>
        <dbReference type="ARBA" id="ARBA00029736"/>
    </source>
</evidence>
<evidence type="ECO:0000313" key="19">
    <source>
        <dbReference type="EMBL" id="OGY26388.1"/>
    </source>
</evidence>
<dbReference type="PANTHER" id="PTHR46417:SF1">
    <property type="entry name" value="TRNA (GUANINE-N(1)-)-METHYLTRANSFERASE"/>
    <property type="match status" value="1"/>
</dbReference>
<reference evidence="19 20" key="1">
    <citation type="journal article" date="2016" name="Nat. Commun.">
        <title>Thousands of microbial genomes shed light on interconnected biogeochemical processes in an aquifer system.</title>
        <authorList>
            <person name="Anantharaman K."/>
            <person name="Brown C.T."/>
            <person name="Hug L.A."/>
            <person name="Sharon I."/>
            <person name="Castelle C.J."/>
            <person name="Probst A.J."/>
            <person name="Thomas B.C."/>
            <person name="Singh A."/>
            <person name="Wilkins M.J."/>
            <person name="Karaoz U."/>
            <person name="Brodie E.L."/>
            <person name="Williams K.H."/>
            <person name="Hubbard S.S."/>
            <person name="Banfield J.F."/>
        </authorList>
    </citation>
    <scope>NUCLEOTIDE SEQUENCE [LARGE SCALE GENOMIC DNA]</scope>
</reference>